<evidence type="ECO:0000313" key="3">
    <source>
        <dbReference type="Proteomes" id="UP000249688"/>
    </source>
</evidence>
<sequence length="969" mass="104319">MGVKGGSKPRDDVLQGELDDAIFAASFGKLIRNDGPLIYRDPDQFFKNTHPTAALSKLCRDVFGRLASTTEAGAILRLSTGFGGGKTHALMTLWHLAKVMADPTKGTDLLPPAGRPPSVRICGIDAEGAGYPVFARHGDLEAKSLAAELAFQLGGPSALNALGPTNSAAASPDEQTVESWLPNEPTLILLDELVLHMDKLTEQEIGNLIGFLRTLMTAIATRKQTVLVITDPKDQPANAQGAARLQHLARMLEQQTGRQATVIEPIGNETAQVIIRRLFDTVDPAFAAKASADHHALYQRVAQDHPTLVPEEARSPKYAERLRACYPLHPRLIKTAEERLRVLPDYNLSRGTLRLFARMVRGVWDDPACDPDIITAGEINWSSPLIQDDLLERLGREKFRAAVAADVEGHAGDLDSGSWGHHRRVASALLLESLPLEANSGLDPADLTLAVLRPEDGGDEPSHALDRLAGACWHLYPMSGSANAWQFRYEPNILKQIEERMGQVPRPDALDRLKTEVQKSFQGAFAKLLAWPPNAKAVPERPELQLALCESEDIAKQVVAYTDDTPGAETMRTYRNAILAVAPDANGLEKAIQRIQRLMAAEAIEAEQTSSEGGKLAREQLKKQIPELRKATRLEAARAFNRLVLADGAGLTIDERFIAPPDTPPMQLPSGQDAVKAFVEDRKLIYGDTDSLFPDRFVELVFSGAVPLTDEPDARAASALQKRFLSAQGLRLVPNASVIRSSILRAVTDGKLVVRQEDGTAFDDKGAVYTTNGHRRRDDGRKLTTLPMDDATRVAETSSATGKEWLKVSGAQEAMPKPGGLPLPPPPPKNAGATSTTDTEVASTYGDKRALLSLRITCLTAADAQKALGAASPLGAAEITIEAELTGDMKDGGKLTFSVAETKVAAAIKPLTMAQTLGNALAPGSSIRVTVVLGFGKDGKADLGASLRSLFMQLPDTATIEARFAPLSA</sequence>
<name>A0A2W7I581_9PROT</name>
<comment type="caution">
    <text evidence="2">The sequence shown here is derived from an EMBL/GenBank/DDBJ whole genome shotgun (WGS) entry which is preliminary data.</text>
</comment>
<dbReference type="RefSeq" id="WP_146422921.1">
    <property type="nucleotide sequence ID" value="NZ_QKYU01000020.1"/>
</dbReference>
<accession>A0A2W7I581</accession>
<dbReference type="EMBL" id="QKYU01000020">
    <property type="protein sequence ID" value="PZW41844.1"/>
    <property type="molecule type" value="Genomic_DNA"/>
</dbReference>
<keyword evidence="3" id="KW-1185">Reference proteome</keyword>
<dbReference type="Pfam" id="PF04465">
    <property type="entry name" value="DUF499"/>
    <property type="match status" value="1"/>
</dbReference>
<reference evidence="2 3" key="1">
    <citation type="submission" date="2018-06" db="EMBL/GenBank/DDBJ databases">
        <title>Genomic Encyclopedia of Archaeal and Bacterial Type Strains, Phase II (KMG-II): from individual species to whole genera.</title>
        <authorList>
            <person name="Goeker M."/>
        </authorList>
    </citation>
    <scope>NUCLEOTIDE SEQUENCE [LARGE SCALE GENOMIC DNA]</scope>
    <source>
        <strain evidence="2 3">DSM 24525</strain>
    </source>
</reference>
<dbReference type="InterPro" id="IPR007555">
    <property type="entry name" value="DUF499"/>
</dbReference>
<evidence type="ECO:0000313" key="2">
    <source>
        <dbReference type="EMBL" id="PZW41844.1"/>
    </source>
</evidence>
<organism evidence="2 3">
    <name type="scientific">Humitalea rosea</name>
    <dbReference type="NCBI Taxonomy" id="990373"/>
    <lineage>
        <taxon>Bacteria</taxon>
        <taxon>Pseudomonadati</taxon>
        <taxon>Pseudomonadota</taxon>
        <taxon>Alphaproteobacteria</taxon>
        <taxon>Acetobacterales</taxon>
        <taxon>Roseomonadaceae</taxon>
        <taxon>Humitalea</taxon>
    </lineage>
</organism>
<proteinExistence type="predicted"/>
<gene>
    <name evidence="2" type="ORF">C8P66_12034</name>
</gene>
<evidence type="ECO:0000256" key="1">
    <source>
        <dbReference type="SAM" id="MobiDB-lite"/>
    </source>
</evidence>
<dbReference type="AlphaFoldDB" id="A0A2W7I581"/>
<feature type="region of interest" description="Disordered" evidence="1">
    <location>
        <begin position="813"/>
        <end position="840"/>
    </location>
</feature>
<protein>
    <submittedName>
        <fullName evidence="2">Putative AAA+ superfamily ATPase</fullName>
    </submittedName>
</protein>
<dbReference type="Proteomes" id="UP000249688">
    <property type="component" value="Unassembled WGS sequence"/>
</dbReference>
<feature type="compositionally biased region" description="Pro residues" evidence="1">
    <location>
        <begin position="819"/>
        <end position="829"/>
    </location>
</feature>